<feature type="domain" description="F-box" evidence="2">
    <location>
        <begin position="109"/>
        <end position="149"/>
    </location>
</feature>
<feature type="signal peptide" evidence="1">
    <location>
        <begin position="1"/>
        <end position="17"/>
    </location>
</feature>
<dbReference type="PANTHER" id="PTHR24414:SF184">
    <property type="entry name" value="GALACTOSE OXIDASE_KELCH REPEAT SUPERFAMILY PROTEIN"/>
    <property type="match status" value="1"/>
</dbReference>
<dbReference type="Gene3D" id="2.120.10.80">
    <property type="entry name" value="Kelch-type beta propeller"/>
    <property type="match status" value="1"/>
</dbReference>
<dbReference type="SUPFAM" id="SSF81383">
    <property type="entry name" value="F-box domain"/>
    <property type="match status" value="1"/>
</dbReference>
<reference evidence="4" key="2">
    <citation type="submission" date="2025-08" db="UniProtKB">
        <authorList>
            <consortium name="RefSeq"/>
        </authorList>
    </citation>
    <scope>IDENTIFICATION</scope>
    <source>
        <tissue evidence="4">Leaf</tissue>
    </source>
</reference>
<dbReference type="SMART" id="SM00256">
    <property type="entry name" value="FBOX"/>
    <property type="match status" value="1"/>
</dbReference>
<dbReference type="GeneID" id="104767771"/>
<dbReference type="InterPro" id="IPR001810">
    <property type="entry name" value="F-box_dom"/>
</dbReference>
<keyword evidence="3" id="KW-1185">Reference proteome</keyword>
<evidence type="ECO:0000256" key="1">
    <source>
        <dbReference type="SAM" id="SignalP"/>
    </source>
</evidence>
<keyword evidence="1" id="KW-0732">Signal</keyword>
<dbReference type="Proteomes" id="UP000694864">
    <property type="component" value="Chromosome 19"/>
</dbReference>
<dbReference type="SUPFAM" id="SSF117281">
    <property type="entry name" value="Kelch motif"/>
    <property type="match status" value="1"/>
</dbReference>
<dbReference type="Pfam" id="PF25210">
    <property type="entry name" value="Kelch_FKB95"/>
    <property type="match status" value="1"/>
</dbReference>
<name>A0ABM1RBQ2_CAMSA</name>
<evidence type="ECO:0000313" key="3">
    <source>
        <dbReference type="Proteomes" id="UP000694864"/>
    </source>
</evidence>
<feature type="chain" id="PRO_5045547077" evidence="1">
    <location>
        <begin position="18"/>
        <end position="326"/>
    </location>
</feature>
<protein>
    <submittedName>
        <fullName evidence="4">F-box/kelch-repeat protein At5g51250-like</fullName>
    </submittedName>
</protein>
<dbReference type="InterPro" id="IPR015915">
    <property type="entry name" value="Kelch-typ_b-propeller"/>
</dbReference>
<reference evidence="3" key="1">
    <citation type="journal article" date="2014" name="Nat. Commun.">
        <title>The emerging biofuel crop Camelina sativa retains a highly undifferentiated hexaploid genome structure.</title>
        <authorList>
            <person name="Kagale S."/>
            <person name="Koh C."/>
            <person name="Nixon J."/>
            <person name="Bollina V."/>
            <person name="Clarke W.E."/>
            <person name="Tuteja R."/>
            <person name="Spillane C."/>
            <person name="Robinson S.J."/>
            <person name="Links M.G."/>
            <person name="Clarke C."/>
            <person name="Higgins E.E."/>
            <person name="Huebert T."/>
            <person name="Sharpe A.G."/>
            <person name="Parkin I.A."/>
        </authorList>
    </citation>
    <scope>NUCLEOTIDE SEQUENCE [LARGE SCALE GENOMIC DNA]</scope>
    <source>
        <strain evidence="3">cv. DH55</strain>
    </source>
</reference>
<proteinExistence type="predicted"/>
<dbReference type="Pfam" id="PF00646">
    <property type="entry name" value="F-box"/>
    <property type="match status" value="1"/>
</dbReference>
<evidence type="ECO:0000313" key="4">
    <source>
        <dbReference type="RefSeq" id="XP_019096440.1"/>
    </source>
</evidence>
<dbReference type="CDD" id="cd22152">
    <property type="entry name" value="F-box_AtAFR-like"/>
    <property type="match status" value="1"/>
</dbReference>
<sequence length="326" mass="36243">MEVLSLWWKWWWRLARGGGGRWPEMVTAGGSGRKVVGGVARDGRPAVMAGRWPEGGRRCGQKVAGRWPEVWPAVVARDGEEEDYATHKKQKQKQMLSSTPQSSLLNPSLPYDLLLHIVARVPRLYHPTLSLVSKSFRSLLASPELYKVRSQLGLTESCLYVCFDMLEGPTWFTLCRKSDQTNKEERSGYALARIPIPNSPYVQFSSLVSVGSDIYNIGAIQPGRFKASSSSVSILDCMSHTWREAPSLPVELLTVCAGVLDGKIYAAGQYKDDSSSDSFKNLVEVLDIKTQVWSHEHILCSIDPNYNYISNTACIDGKFNVAILGN</sequence>
<dbReference type="PANTHER" id="PTHR24414">
    <property type="entry name" value="F-BOX/KELCH-REPEAT PROTEIN SKIP4"/>
    <property type="match status" value="1"/>
</dbReference>
<dbReference type="RefSeq" id="XP_019096440.1">
    <property type="nucleotide sequence ID" value="XM_019240895.1"/>
</dbReference>
<gene>
    <name evidence="4" type="primary">LOC104767771</name>
</gene>
<dbReference type="InterPro" id="IPR036047">
    <property type="entry name" value="F-box-like_dom_sf"/>
</dbReference>
<organism evidence="3 4">
    <name type="scientific">Camelina sativa</name>
    <name type="common">False flax</name>
    <name type="synonym">Myagrum sativum</name>
    <dbReference type="NCBI Taxonomy" id="90675"/>
    <lineage>
        <taxon>Eukaryota</taxon>
        <taxon>Viridiplantae</taxon>
        <taxon>Streptophyta</taxon>
        <taxon>Embryophyta</taxon>
        <taxon>Tracheophyta</taxon>
        <taxon>Spermatophyta</taxon>
        <taxon>Magnoliopsida</taxon>
        <taxon>eudicotyledons</taxon>
        <taxon>Gunneridae</taxon>
        <taxon>Pentapetalae</taxon>
        <taxon>rosids</taxon>
        <taxon>malvids</taxon>
        <taxon>Brassicales</taxon>
        <taxon>Brassicaceae</taxon>
        <taxon>Camelineae</taxon>
        <taxon>Camelina</taxon>
    </lineage>
</organism>
<accession>A0ABM1RBQ2</accession>
<dbReference type="InterPro" id="IPR057499">
    <property type="entry name" value="Kelch_FKB95"/>
</dbReference>
<dbReference type="InterPro" id="IPR050354">
    <property type="entry name" value="F-box/kelch-repeat_ARATH"/>
</dbReference>
<evidence type="ECO:0000259" key="2">
    <source>
        <dbReference type="SMART" id="SM00256"/>
    </source>
</evidence>